<keyword evidence="2" id="KW-1185">Reference proteome</keyword>
<evidence type="ECO:0000313" key="2">
    <source>
        <dbReference type="Proteomes" id="UP001221898"/>
    </source>
</evidence>
<protein>
    <submittedName>
        <fullName evidence="1">Uncharacterized protein</fullName>
    </submittedName>
</protein>
<dbReference type="Proteomes" id="UP001221898">
    <property type="component" value="Unassembled WGS sequence"/>
</dbReference>
<gene>
    <name evidence="1" type="ORF">AAFF_G00149660</name>
</gene>
<proteinExistence type="predicted"/>
<reference evidence="1" key="1">
    <citation type="journal article" date="2023" name="Science">
        <title>Genome structures resolve the early diversification of teleost fishes.</title>
        <authorList>
            <person name="Parey E."/>
            <person name="Louis A."/>
            <person name="Montfort J."/>
            <person name="Bouchez O."/>
            <person name="Roques C."/>
            <person name="Iampietro C."/>
            <person name="Lluch J."/>
            <person name="Castinel A."/>
            <person name="Donnadieu C."/>
            <person name="Desvignes T."/>
            <person name="Floi Bucao C."/>
            <person name="Jouanno E."/>
            <person name="Wen M."/>
            <person name="Mejri S."/>
            <person name="Dirks R."/>
            <person name="Jansen H."/>
            <person name="Henkel C."/>
            <person name="Chen W.J."/>
            <person name="Zahm M."/>
            <person name="Cabau C."/>
            <person name="Klopp C."/>
            <person name="Thompson A.W."/>
            <person name="Robinson-Rechavi M."/>
            <person name="Braasch I."/>
            <person name="Lecointre G."/>
            <person name="Bobe J."/>
            <person name="Postlethwait J.H."/>
            <person name="Berthelot C."/>
            <person name="Roest Crollius H."/>
            <person name="Guiguen Y."/>
        </authorList>
    </citation>
    <scope>NUCLEOTIDE SEQUENCE</scope>
    <source>
        <strain evidence="1">NC1722</strain>
    </source>
</reference>
<organism evidence="1 2">
    <name type="scientific">Aldrovandia affinis</name>
    <dbReference type="NCBI Taxonomy" id="143900"/>
    <lineage>
        <taxon>Eukaryota</taxon>
        <taxon>Metazoa</taxon>
        <taxon>Chordata</taxon>
        <taxon>Craniata</taxon>
        <taxon>Vertebrata</taxon>
        <taxon>Euteleostomi</taxon>
        <taxon>Actinopterygii</taxon>
        <taxon>Neopterygii</taxon>
        <taxon>Teleostei</taxon>
        <taxon>Notacanthiformes</taxon>
        <taxon>Halosauridae</taxon>
        <taxon>Aldrovandia</taxon>
    </lineage>
</organism>
<sequence>MPHTLTLSCKVGGSSGISPGSQDIASALLRQHTSVPQCQLPADDHNRAGRDACSPEWTVDHHVIEMRHGILLDAQHIRLDRSQTLSPSVFLD</sequence>
<dbReference type="AlphaFoldDB" id="A0AAD7RPL5"/>
<name>A0AAD7RPL5_9TELE</name>
<accession>A0AAD7RPL5</accession>
<comment type="caution">
    <text evidence="1">The sequence shown here is derived from an EMBL/GenBank/DDBJ whole genome shotgun (WGS) entry which is preliminary data.</text>
</comment>
<dbReference type="EMBL" id="JAINUG010000205">
    <property type="protein sequence ID" value="KAJ8387817.1"/>
    <property type="molecule type" value="Genomic_DNA"/>
</dbReference>
<evidence type="ECO:0000313" key="1">
    <source>
        <dbReference type="EMBL" id="KAJ8387817.1"/>
    </source>
</evidence>